<organism evidence="3 4">
    <name type="scientific">Bowdeniella nasicola</name>
    <dbReference type="NCBI Taxonomy" id="208480"/>
    <lineage>
        <taxon>Bacteria</taxon>
        <taxon>Bacillati</taxon>
        <taxon>Actinomycetota</taxon>
        <taxon>Actinomycetes</taxon>
        <taxon>Actinomycetales</taxon>
        <taxon>Actinomycetaceae</taxon>
        <taxon>Bowdeniella</taxon>
    </lineage>
</organism>
<dbReference type="SUPFAM" id="SSF54427">
    <property type="entry name" value="NTF2-like"/>
    <property type="match status" value="1"/>
</dbReference>
<dbReference type="PANTHER" id="PTHR33747">
    <property type="entry name" value="UPF0225 PROTEIN SCO1677"/>
    <property type="match status" value="1"/>
</dbReference>
<dbReference type="Pfam" id="PF17775">
    <property type="entry name" value="YchJ_M-like"/>
    <property type="match status" value="1"/>
</dbReference>
<sequence length="129" mass="14681">MPTSDTRPCPCGGERYAECCEPLHDGARAAETAEELMRSRYSAYARRDPNYVYRTWHPRTRPATIDEDGPTFTGLEILSTSDGGADDEEGLVEFRAHFTDRGLPGELHELSHFVRRGRNWVYLDAHPIR</sequence>
<evidence type="ECO:0000256" key="1">
    <source>
        <dbReference type="HAMAP-Rule" id="MF_00612"/>
    </source>
</evidence>
<proteinExistence type="inferred from homology"/>
<dbReference type="InterPro" id="IPR032710">
    <property type="entry name" value="NTF2-like_dom_sf"/>
</dbReference>
<name>A0A1H3VGZ3_9ACTO</name>
<reference evidence="4" key="1">
    <citation type="submission" date="2016-10" db="EMBL/GenBank/DDBJ databases">
        <authorList>
            <person name="Varghese N."/>
            <person name="Submissions S."/>
        </authorList>
    </citation>
    <scope>NUCLEOTIDE SEQUENCE [LARGE SCALE GENOMIC DNA]</scope>
    <source>
        <strain evidence="4">KPR-1</strain>
    </source>
</reference>
<dbReference type="AlphaFoldDB" id="A0A1H3VGZ3"/>
<dbReference type="PANTHER" id="PTHR33747:SF1">
    <property type="entry name" value="ADENYLATE CYCLASE-ASSOCIATED CAP C-TERMINAL DOMAIN-CONTAINING PROTEIN"/>
    <property type="match status" value="1"/>
</dbReference>
<dbReference type="Proteomes" id="UP000199288">
    <property type="component" value="Unassembled WGS sequence"/>
</dbReference>
<dbReference type="OrthoDB" id="21421at2"/>
<accession>A0A1H3VGZ3</accession>
<protein>
    <recommendedName>
        <fullName evidence="1">UPF0225 protein SAMN02910418_00020</fullName>
    </recommendedName>
</protein>
<feature type="domain" description="YchJ-like middle NTF2-like" evidence="2">
    <location>
        <begin position="32"/>
        <end position="125"/>
    </location>
</feature>
<dbReference type="InterPro" id="IPR048469">
    <property type="entry name" value="YchJ-like_M"/>
</dbReference>
<evidence type="ECO:0000259" key="2">
    <source>
        <dbReference type="Pfam" id="PF17775"/>
    </source>
</evidence>
<dbReference type="RefSeq" id="WP_092560769.1">
    <property type="nucleotide sequence ID" value="NZ_FNQV01000001.1"/>
</dbReference>
<comment type="similarity">
    <text evidence="1">Belongs to the UPF0225 family.</text>
</comment>
<dbReference type="HAMAP" id="MF_00612">
    <property type="entry name" value="UPF0225"/>
    <property type="match status" value="1"/>
</dbReference>
<dbReference type="InterPro" id="IPR023006">
    <property type="entry name" value="YchJ-like"/>
</dbReference>
<evidence type="ECO:0000313" key="4">
    <source>
        <dbReference type="Proteomes" id="UP000199288"/>
    </source>
</evidence>
<dbReference type="EMBL" id="FNQV01000001">
    <property type="protein sequence ID" value="SDZ73392.1"/>
    <property type="molecule type" value="Genomic_DNA"/>
</dbReference>
<gene>
    <name evidence="3" type="ORF">SAMN02910418_00020</name>
</gene>
<dbReference type="Gene3D" id="3.10.450.50">
    <property type="match status" value="1"/>
</dbReference>
<keyword evidence="4" id="KW-1185">Reference proteome</keyword>
<evidence type="ECO:0000313" key="3">
    <source>
        <dbReference type="EMBL" id="SDZ73392.1"/>
    </source>
</evidence>